<keyword evidence="1" id="KW-0812">Transmembrane</keyword>
<keyword evidence="1" id="KW-1133">Transmembrane helix</keyword>
<feature type="transmembrane region" description="Helical" evidence="1">
    <location>
        <begin position="21"/>
        <end position="43"/>
    </location>
</feature>
<evidence type="ECO:0000256" key="1">
    <source>
        <dbReference type="SAM" id="Phobius"/>
    </source>
</evidence>
<protein>
    <recommendedName>
        <fullName evidence="4">Cellulose synthase</fullName>
    </recommendedName>
</protein>
<dbReference type="EMBL" id="MVIM01000003">
    <property type="protein sequence ID" value="ORB66806.1"/>
    <property type="molecule type" value="Genomic_DNA"/>
</dbReference>
<sequence length="683" mass="70437">MGGRAVGPVAAVVGRSCGARALISALLVLSSMLAISLAGTAVAQPDDNADSPAPATVRLDWSALGLKPEVYLSADATTNFAVPVPPGLSPTRVQGVIHAPMNIDTGFLEISDGDGRFLGSVGLPPEAAAQAVTPFDVDISGARVRSSSIDLSFTVRPLDNAAGFCGPLQQLSLSDLATVFAGTEAPATTIANFFPPVLERVTIFAPANADAAEQQSALTLVTTLARLYNIQPMSITVVPQPRGAAPPPAAQLARAVVVEAGGPAGLTVERAGNPDAYLRISGSGDELSAQASLLVNQLQSLAQTRASRIDQAGSETPLSGDTLTFSQLNLSGKTDVLRTGSLTIGVDRSALGLGRVDGVQVHLLADYTPVPKDDAASVVIRSNGIVVYRTALDNSGVLDASFDLERPAFGQGVNLDFAFTYSPHEACGPLTAPISFQVDPRSTLTMQRGGPPLNGFGAFPSEFSPRFMVALDGSGPDQLSYAARVVGAIARLTSTQLTPEVVDLQTAADSDTGALIVANSKAIEQTTLNPPVGGDGTAVDVALPTELRANIEDGLGSIQAFADQPRNRSVVLVTSTASWSLVDPLFDYIDGLDGGWSALTGDVLAAGEARVPTNVAIRDSGNIFEPAPTPALPKSLDQWIPVAVGIAVLAAVAVVAAILWSRRRRTAGNPPGDEPPAEPEHRV</sequence>
<accession>A0A1X0JX36</accession>
<dbReference type="STRING" id="75922.BST47_06885"/>
<keyword evidence="1" id="KW-0472">Membrane</keyword>
<evidence type="ECO:0008006" key="4">
    <source>
        <dbReference type="Google" id="ProtNLM"/>
    </source>
</evidence>
<comment type="caution">
    <text evidence="2">The sequence shown here is derived from an EMBL/GenBank/DDBJ whole genome shotgun (WGS) entry which is preliminary data.</text>
</comment>
<feature type="transmembrane region" description="Helical" evidence="1">
    <location>
        <begin position="639"/>
        <end position="660"/>
    </location>
</feature>
<dbReference type="Proteomes" id="UP000192411">
    <property type="component" value="Unassembled WGS sequence"/>
</dbReference>
<name>A0A1X0JX36_9MYCO</name>
<keyword evidence="3" id="KW-1185">Reference proteome</keyword>
<gene>
    <name evidence="2" type="ORF">BST47_06885</name>
</gene>
<reference evidence="2 3" key="1">
    <citation type="submission" date="2017-02" db="EMBL/GenBank/DDBJ databases">
        <title>The new phylogeny of genus Mycobacterium.</title>
        <authorList>
            <person name="Tortoli E."/>
            <person name="Trovato A."/>
            <person name="Cirillo D.M."/>
        </authorList>
    </citation>
    <scope>NUCLEOTIDE SEQUENCE [LARGE SCALE GENOMIC DNA]</scope>
    <source>
        <strain evidence="2 3">DSM 44338</strain>
    </source>
</reference>
<evidence type="ECO:0000313" key="2">
    <source>
        <dbReference type="EMBL" id="ORB66806.1"/>
    </source>
</evidence>
<proteinExistence type="predicted"/>
<dbReference type="AlphaFoldDB" id="A0A1X0JX36"/>
<evidence type="ECO:0000313" key="3">
    <source>
        <dbReference type="Proteomes" id="UP000192411"/>
    </source>
</evidence>
<organism evidence="2 3">
    <name type="scientific">Mycolicibacterium tusciae</name>
    <dbReference type="NCBI Taxonomy" id="75922"/>
    <lineage>
        <taxon>Bacteria</taxon>
        <taxon>Bacillati</taxon>
        <taxon>Actinomycetota</taxon>
        <taxon>Actinomycetes</taxon>
        <taxon>Mycobacteriales</taxon>
        <taxon>Mycobacteriaceae</taxon>
        <taxon>Mycolicibacterium</taxon>
    </lineage>
</organism>